<keyword evidence="2" id="KW-1185">Reference proteome</keyword>
<protein>
    <recommendedName>
        <fullName evidence="3">DUF1617 family protein</fullName>
    </recommendedName>
</protein>
<dbReference type="KEGG" id="obj:EIO64_04505"/>
<evidence type="ECO:0000313" key="2">
    <source>
        <dbReference type="Proteomes" id="UP000298642"/>
    </source>
</evidence>
<name>A0A856HXR2_9FIRM</name>
<sequence>MKKQLKNSEMVVMVQNLRPLLQLRNKIGYIAARNFRMLSTALTEYEAFKHDLINKYGEPDKDESGNETGTISIKVGSPNFKAFCDELAPFNEMEHEVELMTAKYEDTIGCLSGEEILLLDWMLED</sequence>
<evidence type="ECO:0008006" key="3">
    <source>
        <dbReference type="Google" id="ProtNLM"/>
    </source>
</evidence>
<reference evidence="2" key="1">
    <citation type="submission" date="2018-12" db="EMBL/GenBank/DDBJ databases">
        <title>Dusodibacter welbiota gen. nov., sp. nov., isolated from human faeces and emended description of the Oscillibacter genus.</title>
        <authorList>
            <person name="Le Roy T."/>
            <person name="Van der Smissen P."/>
            <person name="Delzenne N."/>
            <person name="Muccioli G."/>
            <person name="Collet J.F."/>
            <person name="Cani P.D."/>
        </authorList>
    </citation>
    <scope>NUCLEOTIDE SEQUENCE [LARGE SCALE GENOMIC DNA]</scope>
    <source>
        <strain evidence="2">J115</strain>
    </source>
</reference>
<dbReference type="Proteomes" id="UP000298642">
    <property type="component" value="Chromosome"/>
</dbReference>
<dbReference type="RefSeq" id="WP_158629696.1">
    <property type="nucleotide sequence ID" value="NZ_CP034413.3"/>
</dbReference>
<dbReference type="EMBL" id="CP034413">
    <property type="protein sequence ID" value="QCI58572.2"/>
    <property type="molecule type" value="Genomic_DNA"/>
</dbReference>
<evidence type="ECO:0000313" key="1">
    <source>
        <dbReference type="EMBL" id="QCI58572.2"/>
    </source>
</evidence>
<dbReference type="AlphaFoldDB" id="A0A856HXR2"/>
<proteinExistence type="predicted"/>
<gene>
    <name evidence="1" type="ORF">EIO64_04505</name>
</gene>
<organism evidence="1 2">
    <name type="scientific">Dysosmobacter welbionis</name>
    <dbReference type="NCBI Taxonomy" id="2093857"/>
    <lineage>
        <taxon>Bacteria</taxon>
        <taxon>Bacillati</taxon>
        <taxon>Bacillota</taxon>
        <taxon>Clostridia</taxon>
        <taxon>Eubacteriales</taxon>
        <taxon>Oscillospiraceae</taxon>
        <taxon>Dysosmobacter</taxon>
    </lineage>
</organism>
<accession>A0A856HXR2</accession>